<dbReference type="InterPro" id="IPR014268">
    <property type="entry name" value="GtfB"/>
</dbReference>
<evidence type="ECO:0000256" key="4">
    <source>
        <dbReference type="HAMAP-Rule" id="MF_01473"/>
    </source>
</evidence>
<dbReference type="NCBIfam" id="TIGR02919">
    <property type="entry name" value="accessory Sec system glycosylation chaperone GtfB"/>
    <property type="match status" value="1"/>
</dbReference>
<dbReference type="GO" id="GO:0017122">
    <property type="term" value="C:protein N-acetylglucosaminyltransferase complex"/>
    <property type="evidence" value="ECO:0007669"/>
    <property type="project" value="UniProtKB-UniRule"/>
</dbReference>
<dbReference type="AlphaFoldDB" id="A0A380JYR0"/>
<dbReference type="EMBL" id="UHFG01000004">
    <property type="protein sequence ID" value="SUN51784.1"/>
    <property type="molecule type" value="Genomic_DNA"/>
</dbReference>
<accession>A0A380JYR0</accession>
<reference evidence="5 6" key="1">
    <citation type="submission" date="2018-06" db="EMBL/GenBank/DDBJ databases">
        <authorList>
            <consortium name="Pathogen Informatics"/>
            <person name="Doyle S."/>
        </authorList>
    </citation>
    <scope>NUCLEOTIDE SEQUENCE [LARGE SCALE GENOMIC DNA]</scope>
    <source>
        <strain evidence="5 6">NCTC4670</strain>
    </source>
</reference>
<dbReference type="HAMAP" id="MF_01473">
    <property type="entry name" value="GtfB"/>
    <property type="match status" value="1"/>
</dbReference>
<protein>
    <recommendedName>
        <fullName evidence="4">UDP-N-acetylglucosamine--peptide N-acetylglucosaminyltransferase stabilizing protein GtfB</fullName>
    </recommendedName>
    <alternativeName>
        <fullName evidence="4">Glycosyltransferase stabilizing protein GtfB</fullName>
    </alternativeName>
</protein>
<keyword evidence="3 4" id="KW-0472">Membrane</keyword>
<name>A0A380JYR0_STRDY</name>
<dbReference type="RefSeq" id="WP_115246839.1">
    <property type="nucleotide sequence ID" value="NZ_UHFG01000004.1"/>
</dbReference>
<evidence type="ECO:0000313" key="5">
    <source>
        <dbReference type="EMBL" id="SUN51784.1"/>
    </source>
</evidence>
<dbReference type="GO" id="GO:0016740">
    <property type="term" value="F:transferase activity"/>
    <property type="evidence" value="ECO:0007669"/>
    <property type="project" value="UniProtKB-KW"/>
</dbReference>
<dbReference type="GO" id="GO:0005886">
    <property type="term" value="C:plasma membrane"/>
    <property type="evidence" value="ECO:0007669"/>
    <property type="project" value="UniProtKB-SubCell"/>
</dbReference>
<keyword evidence="5" id="KW-0808">Transferase</keyword>
<keyword evidence="2 4" id="KW-1003">Cell membrane</keyword>
<sequence>MIRLYDWPNQESFDLDNSLNQAGFLGWSIVINDHGFLPSNMESPYGYFCGMLEQEGKPLYFNQVPVPEFWQIIGNNHQAEVLDGEVKRANIFYIEPKQNRHVKNVDWLDRQGNVRFTDHFNQWGWKFAQTAFDTSQTVTLKTYYNASGHEIIVENFKTGDIILNWKDCSYFFKNRVELLAFYFKERQFDTEVIWYNSLSTPFFVSRYLSHRTVHQDILFWQEEIGDDIPGNMRLIFEQDRECTQQVVVQKYSSYQRLLKLLPEVYHEKVYYLGYLYSIAQEAKDRSRVFILTNSDQIESLEDLVDQLPKLHFHIAAYTEMSPRLMAFDDKNNVSLYPNSSRSFVLENFKKCGIYLDINHLNEVDNSVRQAFERGALILSYVKTVHNRELIAPQHIFDQQDQLITCLKKILASQETFQNMLVDQQQGANHSTLGDYQRVLKMEG</sequence>
<comment type="pathway">
    <text evidence="1 4">Protein modification; protein glycosylation.</text>
</comment>
<organism evidence="5 6">
    <name type="scientific">Streptococcus dysgalactiae subsp. dysgalactiae</name>
    <dbReference type="NCBI Taxonomy" id="99822"/>
    <lineage>
        <taxon>Bacteria</taxon>
        <taxon>Bacillati</taxon>
        <taxon>Bacillota</taxon>
        <taxon>Bacilli</taxon>
        <taxon>Lactobacillales</taxon>
        <taxon>Streptococcaceae</taxon>
        <taxon>Streptococcus</taxon>
    </lineage>
</organism>
<evidence type="ECO:0000256" key="2">
    <source>
        <dbReference type="ARBA" id="ARBA00022475"/>
    </source>
</evidence>
<evidence type="ECO:0000313" key="6">
    <source>
        <dbReference type="Proteomes" id="UP000254797"/>
    </source>
</evidence>
<dbReference type="GO" id="GO:0031647">
    <property type="term" value="P:regulation of protein stability"/>
    <property type="evidence" value="ECO:0007669"/>
    <property type="project" value="UniProtKB-UniRule"/>
</dbReference>
<comment type="subcellular location">
    <subcellularLocation>
        <location evidence="4">Cell membrane</location>
        <topology evidence="4">Peripheral membrane protein</topology>
    </subcellularLocation>
</comment>
<gene>
    <name evidence="4" type="primary">gtfB</name>
    <name evidence="5" type="ORF">NCTC4670_02191</name>
</gene>
<comment type="function">
    <text evidence="4">Required for polymorphic O-glycosylation of the serine-rich repeat protein in this bacteria. A stabilizing protein that is part of the accessory SecA2/SecY2 system specifically required to export serine-rich repeat cell wall proteins usually encoded upstream in the same operon. The GtfA-GtfB complex adds GlcNAc from UDP-GlcNAc to the substrate protein, attaching the first sugar residue. Stabilizes the glycosylation activity of GtfA. Has no N-acetylglucosaminyl transferase activity on its own.</text>
</comment>
<evidence type="ECO:0000256" key="1">
    <source>
        <dbReference type="ARBA" id="ARBA00004922"/>
    </source>
</evidence>
<comment type="subunit">
    <text evidence="4">Forms a heterotetramer with 2 subunits each of GtfA and GtfB. Part of the accessory SecA2/SecY2 protein translocation apparatus.</text>
</comment>
<comment type="similarity">
    <text evidence="4">Belongs to the GtfB family.</text>
</comment>
<dbReference type="UniPathway" id="UPA00378"/>
<evidence type="ECO:0000256" key="3">
    <source>
        <dbReference type="ARBA" id="ARBA00023136"/>
    </source>
</evidence>
<proteinExistence type="inferred from homology"/>
<dbReference type="Proteomes" id="UP000254797">
    <property type="component" value="Unassembled WGS sequence"/>
</dbReference>